<name>A0A1W1IHG1_9LACT</name>
<dbReference type="OrthoDB" id="9780518at2"/>
<keyword evidence="4" id="KW-1185">Reference proteome</keyword>
<evidence type="ECO:0000256" key="1">
    <source>
        <dbReference type="ARBA" id="ARBA00007789"/>
    </source>
</evidence>
<dbReference type="RefSeq" id="WP_086943160.1">
    <property type="nucleotide sequence ID" value="NZ_FONM01000005.1"/>
</dbReference>
<comment type="similarity">
    <text evidence="1">To bacterial alkanal monooxygenase alpha and beta chains.</text>
</comment>
<dbReference type="Proteomes" id="UP000195985">
    <property type="component" value="Unassembled WGS sequence"/>
</dbReference>
<dbReference type="PANTHER" id="PTHR30137:SF6">
    <property type="entry name" value="LUCIFERASE-LIKE MONOOXYGENASE"/>
    <property type="match status" value="1"/>
</dbReference>
<proteinExistence type="predicted"/>
<dbReference type="CDD" id="cd00347">
    <property type="entry name" value="Flavin_utilizing_monoxygenases"/>
    <property type="match status" value="2"/>
</dbReference>
<dbReference type="AlphaFoldDB" id="A0A1W1IHG1"/>
<sequence length="331" mass="36631">MKLSILDQVHITAGGNAEQSLQYAKELARLGDSLGFERIWFAEHHGSQLMASAAPEIIAAFIAAATDRIRVGTGGVMMMHYSPLKIAEVFKTLSGFAPGRIDLGVGRAPGGDRQSMYALAQGNPPQLDNHYEKMQTILDLLEDRKPQDPLYRDTPAAPVAVSIPQTWLLGSSGNSAVQAGRMGVGYSFAQFFTGTLDKSIFDLYKQYFVPSAAMPEKQINVAFHAIVADSREEALYEELPYAIFKMQLYRGMMRNHLMTPEQAAAYPLTEIEKQLINDIRKTHILGTATEAAETLLNLQEQYGFDEAMIISMPHSQQARLKTYSLLAQELL</sequence>
<evidence type="ECO:0000313" key="3">
    <source>
        <dbReference type="EMBL" id="SLM52396.1"/>
    </source>
</evidence>
<dbReference type="InterPro" id="IPR036661">
    <property type="entry name" value="Luciferase-like_sf"/>
</dbReference>
<dbReference type="InterPro" id="IPR050766">
    <property type="entry name" value="Bact_Lucif_Oxidored"/>
</dbReference>
<dbReference type="EMBL" id="FWEY01000006">
    <property type="protein sequence ID" value="SLM52396.1"/>
    <property type="molecule type" value="Genomic_DNA"/>
</dbReference>
<evidence type="ECO:0000259" key="2">
    <source>
        <dbReference type="Pfam" id="PF00296"/>
    </source>
</evidence>
<dbReference type="GO" id="GO:0016705">
    <property type="term" value="F:oxidoreductase activity, acting on paired donors, with incorporation or reduction of molecular oxygen"/>
    <property type="evidence" value="ECO:0007669"/>
    <property type="project" value="InterPro"/>
</dbReference>
<dbReference type="GO" id="GO:0005829">
    <property type="term" value="C:cytosol"/>
    <property type="evidence" value="ECO:0007669"/>
    <property type="project" value="TreeGrafter"/>
</dbReference>
<reference evidence="4" key="1">
    <citation type="submission" date="2016-04" db="EMBL/GenBank/DDBJ databases">
        <authorList>
            <person name="Strepis N."/>
        </authorList>
    </citation>
    <scope>NUCLEOTIDE SEQUENCE [LARGE SCALE GENOMIC DNA]</scope>
</reference>
<feature type="domain" description="Luciferase-like" evidence="2">
    <location>
        <begin position="1"/>
        <end position="300"/>
    </location>
</feature>
<dbReference type="STRING" id="43064.SAMN04488086_10587"/>
<dbReference type="InterPro" id="IPR011251">
    <property type="entry name" value="Luciferase-like_dom"/>
</dbReference>
<dbReference type="InterPro" id="IPR019949">
    <property type="entry name" value="CmoO-like"/>
</dbReference>
<protein>
    <recommendedName>
        <fullName evidence="2">Luciferase-like domain-containing protein</fullName>
    </recommendedName>
</protein>
<dbReference type="NCBIfam" id="TIGR03558">
    <property type="entry name" value="oxido_grp_1"/>
    <property type="match status" value="1"/>
</dbReference>
<dbReference type="PANTHER" id="PTHR30137">
    <property type="entry name" value="LUCIFERASE-LIKE MONOOXYGENASE"/>
    <property type="match status" value="1"/>
</dbReference>
<dbReference type="Gene3D" id="3.20.20.30">
    <property type="entry name" value="Luciferase-like domain"/>
    <property type="match status" value="1"/>
</dbReference>
<gene>
    <name evidence="3" type="ORF">TPAS_2090</name>
</gene>
<evidence type="ECO:0000313" key="4">
    <source>
        <dbReference type="Proteomes" id="UP000195985"/>
    </source>
</evidence>
<dbReference type="SUPFAM" id="SSF51679">
    <property type="entry name" value="Bacterial luciferase-like"/>
    <property type="match status" value="1"/>
</dbReference>
<organism evidence="3 4">
    <name type="scientific">Trichococcus pasteurii</name>
    <dbReference type="NCBI Taxonomy" id="43064"/>
    <lineage>
        <taxon>Bacteria</taxon>
        <taxon>Bacillati</taxon>
        <taxon>Bacillota</taxon>
        <taxon>Bacilli</taxon>
        <taxon>Lactobacillales</taxon>
        <taxon>Carnobacteriaceae</taxon>
        <taxon>Trichococcus</taxon>
    </lineage>
</organism>
<accession>A0A1W1IHG1</accession>
<dbReference type="Pfam" id="PF00296">
    <property type="entry name" value="Bac_luciferase"/>
    <property type="match status" value="1"/>
</dbReference>